<dbReference type="Gene3D" id="3.60.21.70">
    <property type="entry name" value="PhoD-like phosphatase"/>
    <property type="match status" value="1"/>
</dbReference>
<evidence type="ECO:0000313" key="5">
    <source>
        <dbReference type="EMBL" id="MEN3745668.1"/>
    </source>
</evidence>
<dbReference type="EMBL" id="JBDIZK010000001">
    <property type="protein sequence ID" value="MEN3745668.1"/>
    <property type="molecule type" value="Genomic_DNA"/>
</dbReference>
<feature type="region of interest" description="Disordered" evidence="1">
    <location>
        <begin position="235"/>
        <end position="254"/>
    </location>
</feature>
<dbReference type="GO" id="GO:0016787">
    <property type="term" value="F:hydrolase activity"/>
    <property type="evidence" value="ECO:0007669"/>
    <property type="project" value="UniProtKB-KW"/>
</dbReference>
<feature type="domain" description="PhoD-like phosphatase metallophosphatase" evidence="3">
    <location>
        <begin position="141"/>
        <end position="512"/>
    </location>
</feature>
<accession>A0ABV0B239</accession>
<evidence type="ECO:0000313" key="6">
    <source>
        <dbReference type="Proteomes" id="UP001427805"/>
    </source>
</evidence>
<dbReference type="Pfam" id="PF16655">
    <property type="entry name" value="PhoD_N"/>
    <property type="match status" value="1"/>
</dbReference>
<dbReference type="Gene3D" id="2.60.40.380">
    <property type="entry name" value="Purple acid phosphatase-like, N-terminal"/>
    <property type="match status" value="1"/>
</dbReference>
<dbReference type="InterPro" id="IPR052900">
    <property type="entry name" value="Phospholipid_Metab_Enz"/>
</dbReference>
<dbReference type="Pfam" id="PF09423">
    <property type="entry name" value="PhoD"/>
    <property type="match status" value="1"/>
</dbReference>
<dbReference type="InterPro" id="IPR032093">
    <property type="entry name" value="PhoD_N"/>
</dbReference>
<evidence type="ECO:0000259" key="3">
    <source>
        <dbReference type="Pfam" id="PF09423"/>
    </source>
</evidence>
<reference evidence="5 6" key="1">
    <citation type="submission" date="2024-05" db="EMBL/GenBank/DDBJ databases">
        <title>Sphingomonas sp. HF-S3 16S ribosomal RNA gene Genome sequencing and assembly.</title>
        <authorList>
            <person name="Lee H."/>
        </authorList>
    </citation>
    <scope>NUCLEOTIDE SEQUENCE [LARGE SCALE GENOMIC DNA]</scope>
    <source>
        <strain evidence="5 6">HF-S3</strain>
    </source>
</reference>
<dbReference type="InterPro" id="IPR018946">
    <property type="entry name" value="PhoD-like_MPP"/>
</dbReference>
<dbReference type="CDD" id="cd07389">
    <property type="entry name" value="MPP_PhoD"/>
    <property type="match status" value="1"/>
</dbReference>
<organism evidence="5 6">
    <name type="scientific">Sphingomonas rustica</name>
    <dbReference type="NCBI Taxonomy" id="3103142"/>
    <lineage>
        <taxon>Bacteria</taxon>
        <taxon>Pseudomonadati</taxon>
        <taxon>Pseudomonadota</taxon>
        <taxon>Alphaproteobacteria</taxon>
        <taxon>Sphingomonadales</taxon>
        <taxon>Sphingomonadaceae</taxon>
        <taxon>Sphingomonas</taxon>
    </lineage>
</organism>
<dbReference type="InterPro" id="IPR038607">
    <property type="entry name" value="PhoD-like_sf"/>
</dbReference>
<name>A0ABV0B239_9SPHN</name>
<keyword evidence="2" id="KW-0732">Signal</keyword>
<dbReference type="EC" id="3.1.-.-" evidence="5"/>
<protein>
    <submittedName>
        <fullName evidence="5">Alkaline phosphatase D family protein</fullName>
        <ecNumber evidence="5">3.1.-.-</ecNumber>
    </submittedName>
</protein>
<feature type="chain" id="PRO_5047221745" evidence="2">
    <location>
        <begin position="30"/>
        <end position="542"/>
    </location>
</feature>
<dbReference type="RefSeq" id="WP_346244681.1">
    <property type="nucleotide sequence ID" value="NZ_JBDIZK010000001.1"/>
</dbReference>
<evidence type="ECO:0000256" key="2">
    <source>
        <dbReference type="SAM" id="SignalP"/>
    </source>
</evidence>
<gene>
    <name evidence="5" type="ORF">TPR58_00705</name>
</gene>
<feature type="compositionally biased region" description="Polar residues" evidence="1">
    <location>
        <begin position="239"/>
        <end position="252"/>
    </location>
</feature>
<dbReference type="PANTHER" id="PTHR43606">
    <property type="entry name" value="PHOSPHATASE, PUTATIVE (AFU_ORTHOLOGUE AFUA_6G08710)-RELATED"/>
    <property type="match status" value="1"/>
</dbReference>
<dbReference type="PROSITE" id="PS51318">
    <property type="entry name" value="TAT"/>
    <property type="match status" value="1"/>
</dbReference>
<feature type="domain" description="Phospholipase D N-terminal" evidence="4">
    <location>
        <begin position="40"/>
        <end position="129"/>
    </location>
</feature>
<evidence type="ECO:0000256" key="1">
    <source>
        <dbReference type="SAM" id="MobiDB-lite"/>
    </source>
</evidence>
<sequence>MTVSIDRRSFVLTGSLGLGALSIPGFAHAGTVADLTGFTHNVASGEPGTDTMLLWTRYVATGSDLVRVRAEISEQADFSRIVAGAEVETGPWRDWTVKPVVQGLKPGTRYFYRFIAPDGTRSPVGQTKTLPEGNVRRFGIAIFSCSNLPFGYFNAYGHAAAREDIDLAVHLGDYFYEYSKTGYAPAGGPVDGRYPQPDNETLTLADYRLRYASYRADPDLQALHAAKPMLAQMDDHESANNSWEGGAQNHQPNEGDWSVRRGAALQAWREWMPVSDRPFGSYDIGTLVTLFRTESRLLGRTPERSLTKFLRDPDPAKALAAFRDGAYHDPSVSMLGSEQEAWLGHALADSVRRGQRWQMAGFGTIMGNTLAPVEALDWLKPDSDARTRAYVTAGVTAGKAGLPSDMDNWGGFPAARERFLKSAQAVNANLIVISGDSHNAWAYDLAQDGRAAGVEFAGHAVTSPGYESAVGTDPKTVAAAMVRHNPELKWCDTSRRGYMATMLMPDRVTNDWVFVDTITQRLLKATIGHRATVMRGRNVMSA</sequence>
<keyword evidence="5" id="KW-0378">Hydrolase</keyword>
<evidence type="ECO:0000259" key="4">
    <source>
        <dbReference type="Pfam" id="PF16655"/>
    </source>
</evidence>
<proteinExistence type="predicted"/>
<dbReference type="SUPFAM" id="SSF56300">
    <property type="entry name" value="Metallo-dependent phosphatases"/>
    <property type="match status" value="1"/>
</dbReference>
<dbReference type="Proteomes" id="UP001427805">
    <property type="component" value="Unassembled WGS sequence"/>
</dbReference>
<dbReference type="PANTHER" id="PTHR43606:SF2">
    <property type="entry name" value="ALKALINE PHOSPHATASE FAMILY PROTEIN (AFU_ORTHOLOGUE AFUA_5G03860)"/>
    <property type="match status" value="1"/>
</dbReference>
<dbReference type="InterPro" id="IPR029052">
    <property type="entry name" value="Metallo-depent_PP-like"/>
</dbReference>
<comment type="caution">
    <text evidence="5">The sequence shown here is derived from an EMBL/GenBank/DDBJ whole genome shotgun (WGS) entry which is preliminary data.</text>
</comment>
<keyword evidence="6" id="KW-1185">Reference proteome</keyword>
<feature type="signal peptide" evidence="2">
    <location>
        <begin position="1"/>
        <end position="29"/>
    </location>
</feature>
<dbReference type="InterPro" id="IPR006311">
    <property type="entry name" value="TAT_signal"/>
</dbReference>